<gene>
    <name evidence="4" type="ORF">MXD59_11135</name>
</gene>
<reference evidence="4 5" key="1">
    <citation type="submission" date="2022-04" db="EMBL/GenBank/DDBJ databases">
        <title>Genome diversity in the genus Frankia.</title>
        <authorList>
            <person name="Carlos-Shanley C."/>
            <person name="Hahn D."/>
        </authorList>
    </citation>
    <scope>NUCLEOTIDE SEQUENCE [LARGE SCALE GENOMIC DNA]</scope>
    <source>
        <strain evidence="4 5">Ag45/Mut15</strain>
    </source>
</reference>
<keyword evidence="2" id="KW-0812">Transmembrane</keyword>
<protein>
    <submittedName>
        <fullName evidence="4">Uncharacterized protein</fullName>
    </submittedName>
</protein>
<organism evidence="4 5">
    <name type="scientific">Frankia umida</name>
    <dbReference type="NCBI Taxonomy" id="573489"/>
    <lineage>
        <taxon>Bacteria</taxon>
        <taxon>Bacillati</taxon>
        <taxon>Actinomycetota</taxon>
        <taxon>Actinomycetes</taxon>
        <taxon>Frankiales</taxon>
        <taxon>Frankiaceae</taxon>
        <taxon>Frankia</taxon>
    </lineage>
</organism>
<dbReference type="RefSeq" id="WP_248824614.1">
    <property type="nucleotide sequence ID" value="NZ_JALKFT010000009.1"/>
</dbReference>
<feature type="signal peptide" evidence="3">
    <location>
        <begin position="1"/>
        <end position="31"/>
    </location>
</feature>
<feature type="compositionally biased region" description="Basic and acidic residues" evidence="1">
    <location>
        <begin position="102"/>
        <end position="112"/>
    </location>
</feature>
<evidence type="ECO:0000256" key="3">
    <source>
        <dbReference type="SAM" id="SignalP"/>
    </source>
</evidence>
<keyword evidence="2" id="KW-1133">Transmembrane helix</keyword>
<feature type="region of interest" description="Disordered" evidence="1">
    <location>
        <begin position="102"/>
        <end position="123"/>
    </location>
</feature>
<keyword evidence="3" id="KW-0732">Signal</keyword>
<sequence length="123" mass="13063">MTPRPARPRGAAYRRVLTVAGLAMFTVPVFAATASAAEIGTKYNPDPLTVLQTWGIYGGAIAGGFLIAILLAAWSGRRSGPTRYRPGQAWEHDDVWVGKRPEELEGAREEKAVPGAGGASGNW</sequence>
<feature type="chain" id="PRO_5045915993" evidence="3">
    <location>
        <begin position="32"/>
        <end position="123"/>
    </location>
</feature>
<feature type="transmembrane region" description="Helical" evidence="2">
    <location>
        <begin position="52"/>
        <end position="74"/>
    </location>
</feature>
<dbReference type="EMBL" id="JALKFT010000009">
    <property type="protein sequence ID" value="MCK9876322.1"/>
    <property type="molecule type" value="Genomic_DNA"/>
</dbReference>
<comment type="caution">
    <text evidence="4">The sequence shown here is derived from an EMBL/GenBank/DDBJ whole genome shotgun (WGS) entry which is preliminary data.</text>
</comment>
<accession>A0ABT0JXQ6</accession>
<evidence type="ECO:0000256" key="1">
    <source>
        <dbReference type="SAM" id="MobiDB-lite"/>
    </source>
</evidence>
<name>A0ABT0JXQ6_9ACTN</name>
<evidence type="ECO:0000313" key="4">
    <source>
        <dbReference type="EMBL" id="MCK9876322.1"/>
    </source>
</evidence>
<evidence type="ECO:0000313" key="5">
    <source>
        <dbReference type="Proteomes" id="UP001201873"/>
    </source>
</evidence>
<dbReference type="Proteomes" id="UP001201873">
    <property type="component" value="Unassembled WGS sequence"/>
</dbReference>
<evidence type="ECO:0000256" key="2">
    <source>
        <dbReference type="SAM" id="Phobius"/>
    </source>
</evidence>
<keyword evidence="2" id="KW-0472">Membrane</keyword>
<keyword evidence="5" id="KW-1185">Reference proteome</keyword>
<proteinExistence type="predicted"/>